<dbReference type="CDD" id="cd00051">
    <property type="entry name" value="EFh"/>
    <property type="match status" value="2"/>
</dbReference>
<feature type="domain" description="EF-hand" evidence="6">
    <location>
        <begin position="1100"/>
        <end position="1135"/>
    </location>
</feature>
<evidence type="ECO:0000256" key="1">
    <source>
        <dbReference type="ARBA" id="ARBA00022723"/>
    </source>
</evidence>
<feature type="compositionally biased region" description="Basic residues" evidence="5">
    <location>
        <begin position="177"/>
        <end position="187"/>
    </location>
</feature>
<reference evidence="7" key="2">
    <citation type="journal article" date="2023" name="Microbiol Resour">
        <title>Decontamination and Annotation of the Draft Genome Sequence of the Oomycete Lagenidium giganteum ARSEF 373.</title>
        <authorList>
            <person name="Morgan W.R."/>
            <person name="Tartar A."/>
        </authorList>
    </citation>
    <scope>NUCLEOTIDE SEQUENCE</scope>
    <source>
        <strain evidence="7">ARSEF 373</strain>
    </source>
</reference>
<evidence type="ECO:0000313" key="7">
    <source>
        <dbReference type="EMBL" id="DBA03433.1"/>
    </source>
</evidence>
<gene>
    <name evidence="7" type="ORF">N0F65_002841</name>
</gene>
<dbReference type="SUPFAM" id="SSF47473">
    <property type="entry name" value="EF-hand"/>
    <property type="match status" value="1"/>
</dbReference>
<dbReference type="PANTHER" id="PTHR10891">
    <property type="entry name" value="EF-HAND CALCIUM-BINDING DOMAIN CONTAINING PROTEIN"/>
    <property type="match status" value="1"/>
</dbReference>
<comment type="caution">
    <text evidence="7">The sequence shown here is derived from an EMBL/GenBank/DDBJ whole genome shotgun (WGS) entry which is preliminary data.</text>
</comment>
<dbReference type="Pfam" id="PF13499">
    <property type="entry name" value="EF-hand_7"/>
    <property type="match status" value="2"/>
</dbReference>
<feature type="coiled-coil region" evidence="4">
    <location>
        <begin position="560"/>
        <end position="587"/>
    </location>
</feature>
<dbReference type="SMART" id="SM00054">
    <property type="entry name" value="EFh"/>
    <property type="match status" value="4"/>
</dbReference>
<dbReference type="GO" id="GO:0005509">
    <property type="term" value="F:calcium ion binding"/>
    <property type="evidence" value="ECO:0007669"/>
    <property type="project" value="InterPro"/>
</dbReference>
<feature type="compositionally biased region" description="Basic and acidic residues" evidence="5">
    <location>
        <begin position="219"/>
        <end position="231"/>
    </location>
</feature>
<proteinExistence type="predicted"/>
<dbReference type="InterPro" id="IPR018247">
    <property type="entry name" value="EF_Hand_1_Ca_BS"/>
</dbReference>
<evidence type="ECO:0000313" key="8">
    <source>
        <dbReference type="Proteomes" id="UP001146120"/>
    </source>
</evidence>
<feature type="region of interest" description="Disordered" evidence="5">
    <location>
        <begin position="105"/>
        <end position="128"/>
    </location>
</feature>
<dbReference type="InterPro" id="IPR002048">
    <property type="entry name" value="EF_hand_dom"/>
</dbReference>
<protein>
    <recommendedName>
        <fullName evidence="6">EF-hand domain-containing protein</fullName>
    </recommendedName>
</protein>
<feature type="compositionally biased region" description="Basic and acidic residues" evidence="5">
    <location>
        <begin position="1261"/>
        <end position="1270"/>
    </location>
</feature>
<evidence type="ECO:0000256" key="3">
    <source>
        <dbReference type="ARBA" id="ARBA00022837"/>
    </source>
</evidence>
<keyword evidence="1" id="KW-0479">Metal-binding</keyword>
<feature type="domain" description="EF-hand" evidence="6">
    <location>
        <begin position="964"/>
        <end position="999"/>
    </location>
</feature>
<feature type="compositionally biased region" description="Basic and acidic residues" evidence="5">
    <location>
        <begin position="167"/>
        <end position="176"/>
    </location>
</feature>
<feature type="region of interest" description="Disordered" evidence="5">
    <location>
        <begin position="872"/>
        <end position="903"/>
    </location>
</feature>
<organism evidence="7 8">
    <name type="scientific">Lagenidium giganteum</name>
    <dbReference type="NCBI Taxonomy" id="4803"/>
    <lineage>
        <taxon>Eukaryota</taxon>
        <taxon>Sar</taxon>
        <taxon>Stramenopiles</taxon>
        <taxon>Oomycota</taxon>
        <taxon>Peronosporomycetes</taxon>
        <taxon>Pythiales</taxon>
        <taxon>Pythiaceae</taxon>
    </lineage>
</organism>
<reference evidence="7" key="1">
    <citation type="submission" date="2022-11" db="EMBL/GenBank/DDBJ databases">
        <authorList>
            <person name="Morgan W.R."/>
            <person name="Tartar A."/>
        </authorList>
    </citation>
    <scope>NUCLEOTIDE SEQUENCE</scope>
    <source>
        <strain evidence="7">ARSEF 373</strain>
    </source>
</reference>
<feature type="region of interest" description="Disordered" evidence="5">
    <location>
        <begin position="160"/>
        <end position="246"/>
    </location>
</feature>
<feature type="domain" description="EF-hand" evidence="6">
    <location>
        <begin position="1000"/>
        <end position="1035"/>
    </location>
</feature>
<accession>A0AAV2Z7N7</accession>
<evidence type="ECO:0000256" key="2">
    <source>
        <dbReference type="ARBA" id="ARBA00022737"/>
    </source>
</evidence>
<dbReference type="InterPro" id="IPR011992">
    <property type="entry name" value="EF-hand-dom_pair"/>
</dbReference>
<dbReference type="Gene3D" id="1.10.238.10">
    <property type="entry name" value="EF-hand"/>
    <property type="match status" value="2"/>
</dbReference>
<keyword evidence="2" id="KW-0677">Repeat</keyword>
<dbReference type="Proteomes" id="UP001146120">
    <property type="component" value="Unassembled WGS sequence"/>
</dbReference>
<evidence type="ECO:0000259" key="6">
    <source>
        <dbReference type="PROSITE" id="PS50222"/>
    </source>
</evidence>
<feature type="region of interest" description="Disordered" evidence="5">
    <location>
        <begin position="1246"/>
        <end position="1275"/>
    </location>
</feature>
<keyword evidence="4" id="KW-0175">Coiled coil</keyword>
<name>A0AAV2Z7N7_9STRA</name>
<evidence type="ECO:0000256" key="5">
    <source>
        <dbReference type="SAM" id="MobiDB-lite"/>
    </source>
</evidence>
<dbReference type="PROSITE" id="PS50222">
    <property type="entry name" value="EF_HAND_2"/>
    <property type="match status" value="4"/>
</dbReference>
<dbReference type="PROSITE" id="PS00018">
    <property type="entry name" value="EF_HAND_1"/>
    <property type="match status" value="1"/>
</dbReference>
<evidence type="ECO:0000256" key="4">
    <source>
        <dbReference type="SAM" id="Coils"/>
    </source>
</evidence>
<keyword evidence="8" id="KW-1185">Reference proteome</keyword>
<keyword evidence="3" id="KW-0106">Calcium</keyword>
<sequence>MGGVKLANVSAAEHIHGHEREGSSARALEVAHCVEGAVTTDSHAAEFERLASDPMAPEVAASRQTMDAVSASHGPSSADCEEARMTAPEKAVGEAQSMAVTTTTTEASKPFPASDVHWSSGAPAEVEENGAMEPAGASMEEAMATNAVEATDVEMAVPIAEPSDLSAEERVDEKAKVTQRKRKRSKRLGFSSNKQRNGKRHSGNKAAKAAAVEEEERADDGQREGSDEWREPPGSPLLGGTPCLYPSSNNEEPWEWESCDVYFDAVTDEHMDELAQVQESCANVVAANAETCALLRHPSGKDTVMHAMIAQATDSTSARVTPVRRGRYYRDVWEEEDFLHREERLQAQSLRRKRPFAGEPVLRSNRSLVLGYDDDLFRAFIAQLEAQVNSLDRSVECEDVDGPVAEKKEVNEDTRPTTKRERLKNGSNMLLHDVLPPLPSAILHPAACGSSTAPSNDEAFECVHPASVAREIGTPRWKEEHDIVRHHATINVDDNSESTDATEDEMKDVDAQALADHYPLPSYGTAIEEDEVFREIQVATAQLLQVSMTCWRQAVVLGERAEAYRQVSQIEEMKAASERKLEKLFQQLYPPPSKPAPPGEDAEIIRPMVLRSKPSHLISYSTWELEDAEADALSVSVEFATKLRVGEIVDVLDQYGCWNDGVVVDTYSENSRTVKYVLTRLSLWPEHAMEWIPVTHGRFLPRGISSGKRTLTAAMRRGKKRSVPCNQKLALTLSKLLLHTTLSPMAQQRKNFRCPRDLTANGSAPHNAGLVVSHSELPPRQRKRLQVGSTNLSKSSSTPALLLAKAAHDLTSPLGSHCKHVEPAADISAVIQHLSETSIDLVKASSHASASLSVRNMKQEIERASTSYAIQTEQRRLRSMTPSGSEGRLRQLHTSAGPRSRDEHVSAAISPLAVEVTEANEVIENQGQVSGQHARQAWSNQHSLEAQLKRSATLRRKLHDAFMQKYGSMRAVFRAFDNDGNGIISFQRFQDMVDAAEVDITPDEARTVYQQVDTNGNNAIEFQEFAQMFTEPVSDGAASPFSPLREDPYAQDPSSSFALKFRTTLQLTPRSRDRMKELRDKVTGQLAKKHGLEVNMHGGKNEKLLIYAFKQFDLNNDGLLSYEQVKNALGKEYLQLDINPHEMEEMLRMIDRNGDEQISMKEFVQYFGVGKREVATDMLDEGRKKELAALHAKFTAPFTPRAEVDPEYYQRKPPSPAPVVLPTLEPGGCLQENLIQRVAASPMFKTRPTLSTPKASIRASATKDKQDDKNANLGPEVNPIVAVSQDRFRFHRLERTDWNRVGVGGDGVRPDTALYMGPTDRFKTTSNEVYSPLKRGMNSWELCRDDKSRSTIEYEEQQQARVARNNRTVALIKQMEANRIKEERLKDWKARAKARSYAQERYHYLDHVQEQEQKVMLKEAQMQKRHGGSSFLHMWAGSAESQFNDTKLHSPVGAPYSLSKP</sequence>
<dbReference type="EMBL" id="DAKRPA010000019">
    <property type="protein sequence ID" value="DBA03433.1"/>
    <property type="molecule type" value="Genomic_DNA"/>
</dbReference>
<feature type="domain" description="EF-hand" evidence="6">
    <location>
        <begin position="1138"/>
        <end position="1173"/>
    </location>
</feature>
<dbReference type="InterPro" id="IPR039647">
    <property type="entry name" value="EF_hand_pair_protein_CML-like"/>
</dbReference>